<accession>A0A364NG98</accession>
<dbReference type="PANTHER" id="PTHR33048">
    <property type="entry name" value="PTH11-LIKE INTEGRAL MEMBRANE PROTEIN (AFU_ORTHOLOGUE AFUA_5G11245)"/>
    <property type="match status" value="1"/>
</dbReference>
<feature type="transmembrane region" description="Helical" evidence="6">
    <location>
        <begin position="50"/>
        <end position="72"/>
    </location>
</feature>
<feature type="transmembrane region" description="Helical" evidence="6">
    <location>
        <begin position="20"/>
        <end position="38"/>
    </location>
</feature>
<dbReference type="InterPro" id="IPR052337">
    <property type="entry name" value="SAT4-like"/>
</dbReference>
<evidence type="ECO:0000259" key="7">
    <source>
        <dbReference type="Pfam" id="PF20684"/>
    </source>
</evidence>
<evidence type="ECO:0000256" key="2">
    <source>
        <dbReference type="ARBA" id="ARBA00022692"/>
    </source>
</evidence>
<dbReference type="STRING" id="183478.A0A364NG98"/>
<feature type="transmembrane region" description="Helical" evidence="6">
    <location>
        <begin position="134"/>
        <end position="156"/>
    </location>
</feature>
<evidence type="ECO:0000256" key="3">
    <source>
        <dbReference type="ARBA" id="ARBA00022989"/>
    </source>
</evidence>
<evidence type="ECO:0000256" key="1">
    <source>
        <dbReference type="ARBA" id="ARBA00004141"/>
    </source>
</evidence>
<reference evidence="9" key="1">
    <citation type="submission" date="2018-05" db="EMBL/GenBank/DDBJ databases">
        <title>Draft genome sequence of Stemphylium lycopersici strain CIDEFI 213.</title>
        <authorList>
            <person name="Medina R."/>
            <person name="Franco M.E.E."/>
            <person name="Lucentini C.G."/>
            <person name="Saparrat M.C.N."/>
            <person name="Balatti P.A."/>
        </authorList>
    </citation>
    <scope>NUCLEOTIDE SEQUENCE [LARGE SCALE GENOMIC DNA]</scope>
    <source>
        <strain evidence="9">CIDEFI 213</strain>
    </source>
</reference>
<evidence type="ECO:0000256" key="5">
    <source>
        <dbReference type="ARBA" id="ARBA00038359"/>
    </source>
</evidence>
<dbReference type="InterPro" id="IPR049326">
    <property type="entry name" value="Rhodopsin_dom_fungi"/>
</dbReference>
<keyword evidence="2 6" id="KW-0812">Transmembrane</keyword>
<protein>
    <submittedName>
        <fullName evidence="8">Cfem domain-containing protein</fullName>
    </submittedName>
</protein>
<dbReference type="Proteomes" id="UP000249619">
    <property type="component" value="Unassembled WGS sequence"/>
</dbReference>
<dbReference type="AlphaFoldDB" id="A0A364NG98"/>
<dbReference type="OrthoDB" id="444631at2759"/>
<dbReference type="PANTHER" id="PTHR33048:SF146">
    <property type="entry name" value="INTEGRAL MEMBRANE PROTEIN"/>
    <property type="match status" value="1"/>
</dbReference>
<evidence type="ECO:0000313" key="9">
    <source>
        <dbReference type="Proteomes" id="UP000249619"/>
    </source>
</evidence>
<comment type="similarity">
    <text evidence="5">Belongs to the SAT4 family.</text>
</comment>
<dbReference type="GO" id="GO:0016020">
    <property type="term" value="C:membrane"/>
    <property type="evidence" value="ECO:0007669"/>
    <property type="project" value="UniProtKB-SubCell"/>
</dbReference>
<evidence type="ECO:0000256" key="4">
    <source>
        <dbReference type="ARBA" id="ARBA00023136"/>
    </source>
</evidence>
<name>A0A364NG98_STELY</name>
<feature type="domain" description="Rhodopsin" evidence="7">
    <location>
        <begin position="32"/>
        <end position="299"/>
    </location>
</feature>
<feature type="transmembrane region" description="Helical" evidence="6">
    <location>
        <begin position="272"/>
        <end position="297"/>
    </location>
</feature>
<keyword evidence="4 6" id="KW-0472">Membrane</keyword>
<feature type="transmembrane region" description="Helical" evidence="6">
    <location>
        <begin position="234"/>
        <end position="252"/>
    </location>
</feature>
<comment type="subcellular location">
    <subcellularLocation>
        <location evidence="1">Membrane</location>
        <topology evidence="1">Multi-pass membrane protein</topology>
    </subcellularLocation>
</comment>
<comment type="caution">
    <text evidence="8">The sequence shown here is derived from an EMBL/GenBank/DDBJ whole genome shotgun (WGS) entry which is preliminary data.</text>
</comment>
<evidence type="ECO:0000313" key="8">
    <source>
        <dbReference type="EMBL" id="RAR16133.1"/>
    </source>
</evidence>
<keyword evidence="3 6" id="KW-1133">Transmembrane helix</keyword>
<proteinExistence type="inferred from homology"/>
<dbReference type="Pfam" id="PF20684">
    <property type="entry name" value="Fung_rhodopsin"/>
    <property type="match status" value="1"/>
</dbReference>
<dbReference type="EMBL" id="QGDH01000005">
    <property type="protein sequence ID" value="RAR16133.1"/>
    <property type="molecule type" value="Genomic_DNA"/>
</dbReference>
<sequence>MSTPPKTPITQEELVRTSVAMLVLTSLFVLSRATLQIAKNRPFEFPDFFIYLAFFIFIAMWSCYLIIIPPMFRIYDVLGGLAKPYATMMEDAAIMLRLITAGQMCFYTLLFTVKMSLLTLYRKLLTGISSIYKRIWWGIVAFCVVAWIGSVLSSLFTCDDLNKKFLEGKCASTPDEVQRIIFSLYFAYSIDVATDFASRGQFFEANMEAMLILTVMFLPIRLTWSLQMPRKQKIGIFILFGSGLICIAFATLRVVQVGVDGSGRATTPQPKWLILWTILECAMAVIIGCSPAFATLIRKHISTSRPSYNARGYAKHETDDVKLKSIVSFPGRPWRADTDTCWEDAHSSQEEFARNAGQIVIKAAVQQDYEISSHASKSDSADGSWPLKNVP</sequence>
<evidence type="ECO:0000256" key="6">
    <source>
        <dbReference type="SAM" id="Phobius"/>
    </source>
</evidence>
<organism evidence="8 9">
    <name type="scientific">Stemphylium lycopersici</name>
    <name type="common">Tomato gray leaf spot disease fungus</name>
    <name type="synonym">Thyrospora lycopersici</name>
    <dbReference type="NCBI Taxonomy" id="183478"/>
    <lineage>
        <taxon>Eukaryota</taxon>
        <taxon>Fungi</taxon>
        <taxon>Dikarya</taxon>
        <taxon>Ascomycota</taxon>
        <taxon>Pezizomycotina</taxon>
        <taxon>Dothideomycetes</taxon>
        <taxon>Pleosporomycetidae</taxon>
        <taxon>Pleosporales</taxon>
        <taxon>Pleosporineae</taxon>
        <taxon>Pleosporaceae</taxon>
        <taxon>Stemphylium</taxon>
    </lineage>
</organism>
<gene>
    <name evidence="8" type="ORF">DDE83_000490</name>
</gene>
<feature type="transmembrane region" description="Helical" evidence="6">
    <location>
        <begin position="92"/>
        <end position="113"/>
    </location>
</feature>
<keyword evidence="9" id="KW-1185">Reference proteome</keyword>